<keyword evidence="2" id="KW-1185">Reference proteome</keyword>
<dbReference type="eggNOG" id="ENOG50310GM">
    <property type="taxonomic scope" value="Bacteria"/>
</dbReference>
<gene>
    <name evidence="1" type="ORF">Bcop_0691</name>
</gene>
<proteinExistence type="predicted"/>
<evidence type="ECO:0000313" key="2">
    <source>
        <dbReference type="Proteomes" id="UP000018439"/>
    </source>
</evidence>
<sequence length="227" mass="25876">MKKVTNVVLAICAVALLYMCYASIMGPINFDKEKSIREKAVIARLIEIREAQLEYRKQFSHYANDFDSLIDFIKHGNIQSLYKVGELTDLQKEDGLTEEKAMKIINKAKATGDWKEVEKNGLTEFKRDTIEVPVLETLYPKGFVADSIQFVPFTGGAKFELSAKVDTIQSGPARFFQAQTPYHVYLKGLDEQEIKNMTYLRQQLDRYAGLRVGSMEEPITTGNWESL</sequence>
<dbReference type="EMBL" id="CM001167">
    <property type="protein sequence ID" value="EGJ70908.1"/>
    <property type="molecule type" value="Genomic_DNA"/>
</dbReference>
<dbReference type="HOGENOM" id="CLU_084175_1_0_10"/>
<organism evidence="1 2">
    <name type="scientific">Bacteroides coprosuis DSM 18011</name>
    <dbReference type="NCBI Taxonomy" id="679937"/>
    <lineage>
        <taxon>Bacteria</taxon>
        <taxon>Pseudomonadati</taxon>
        <taxon>Bacteroidota</taxon>
        <taxon>Bacteroidia</taxon>
        <taxon>Bacteroidales</taxon>
        <taxon>Bacteroidaceae</taxon>
        <taxon>Bacteroides</taxon>
    </lineage>
</organism>
<dbReference type="STRING" id="679937.Bcop_0691"/>
<evidence type="ECO:0000313" key="1">
    <source>
        <dbReference type="EMBL" id="EGJ70908.1"/>
    </source>
</evidence>
<name>F3ZSN4_9BACE</name>
<reference evidence="1 2" key="1">
    <citation type="journal article" date="2011" name="Stand. Genomic Sci.">
        <title>Non-contiguous finished genome sequence of Bacteroides coprosuis type strain (PC139).</title>
        <authorList>
            <person name="Land M."/>
            <person name="Held B."/>
            <person name="Gronow S."/>
            <person name="Abt B."/>
            <person name="Lucas S."/>
            <person name="Del Rio T.G."/>
            <person name="Nolan M."/>
            <person name="Tice H."/>
            <person name="Cheng J.F."/>
            <person name="Pitluck S."/>
            <person name="Liolios K."/>
            <person name="Pagani I."/>
            <person name="Ivanova N."/>
            <person name="Mavromatis K."/>
            <person name="Mikhailova N."/>
            <person name="Pati A."/>
            <person name="Tapia R."/>
            <person name="Han C."/>
            <person name="Goodwin L."/>
            <person name="Chen A."/>
            <person name="Palaniappan K."/>
            <person name="Hauser L."/>
            <person name="Brambilla E.M."/>
            <person name="Rohde M."/>
            <person name="Goker M."/>
            <person name="Detter J.C."/>
            <person name="Woyke T."/>
            <person name="Bristow J."/>
            <person name="Eisen J.A."/>
            <person name="Markowitz V."/>
            <person name="Hugenholtz P."/>
            <person name="Kyrpides N.C."/>
            <person name="Klenk H.P."/>
            <person name="Lapidus A."/>
        </authorList>
    </citation>
    <scope>NUCLEOTIDE SEQUENCE</scope>
    <source>
        <strain evidence="1 2">DSM 18011</strain>
    </source>
</reference>
<dbReference type="Proteomes" id="UP000018439">
    <property type="component" value="Chromosome"/>
</dbReference>
<protein>
    <submittedName>
        <fullName evidence="1">Uncharacterized protein</fullName>
    </submittedName>
</protein>
<accession>F3ZSN4</accession>
<dbReference type="AlphaFoldDB" id="F3ZSN4"/>